<organism evidence="2 3">
    <name type="scientific">Nesidiocoris tenuis</name>
    <dbReference type="NCBI Taxonomy" id="355587"/>
    <lineage>
        <taxon>Eukaryota</taxon>
        <taxon>Metazoa</taxon>
        <taxon>Ecdysozoa</taxon>
        <taxon>Arthropoda</taxon>
        <taxon>Hexapoda</taxon>
        <taxon>Insecta</taxon>
        <taxon>Pterygota</taxon>
        <taxon>Neoptera</taxon>
        <taxon>Paraneoptera</taxon>
        <taxon>Hemiptera</taxon>
        <taxon>Heteroptera</taxon>
        <taxon>Panheteroptera</taxon>
        <taxon>Cimicomorpha</taxon>
        <taxon>Miridae</taxon>
        <taxon>Dicyphina</taxon>
        <taxon>Nesidiocoris</taxon>
    </lineage>
</organism>
<feature type="region of interest" description="Disordered" evidence="1">
    <location>
        <begin position="1"/>
        <end position="28"/>
    </location>
</feature>
<dbReference type="EMBL" id="AP028912">
    <property type="protein sequence ID" value="BES93535.1"/>
    <property type="molecule type" value="Genomic_DNA"/>
</dbReference>
<evidence type="ECO:0000313" key="3">
    <source>
        <dbReference type="Proteomes" id="UP001307889"/>
    </source>
</evidence>
<gene>
    <name evidence="2" type="ORF">NTJ_06344</name>
</gene>
<name>A0ABN7AMS4_9HEMI</name>
<sequence>MLWSFTFRKTPPKTTNHPPPGTSLDAHGFRTARHNTDRRLRSQLCGGHSSFVYAFLKDDEKGPKVKIQGVLVHRGSSALSFVSDLNRDGV</sequence>
<keyword evidence="3" id="KW-1185">Reference proteome</keyword>
<accession>A0ABN7AMS4</accession>
<evidence type="ECO:0000313" key="2">
    <source>
        <dbReference type="EMBL" id="BES93535.1"/>
    </source>
</evidence>
<proteinExistence type="predicted"/>
<evidence type="ECO:0000256" key="1">
    <source>
        <dbReference type="SAM" id="MobiDB-lite"/>
    </source>
</evidence>
<dbReference type="Proteomes" id="UP001307889">
    <property type="component" value="Chromosome 4"/>
</dbReference>
<reference evidence="2 3" key="1">
    <citation type="submission" date="2023-09" db="EMBL/GenBank/DDBJ databases">
        <title>Nesidiocoris tenuis whole genome shotgun sequence.</title>
        <authorList>
            <person name="Shibata T."/>
            <person name="Shimoda M."/>
            <person name="Kobayashi T."/>
            <person name="Uehara T."/>
        </authorList>
    </citation>
    <scope>NUCLEOTIDE SEQUENCE [LARGE SCALE GENOMIC DNA]</scope>
    <source>
        <strain evidence="2 3">Japan</strain>
    </source>
</reference>
<protein>
    <submittedName>
        <fullName evidence="2">Uncharacterized protein</fullName>
    </submittedName>
</protein>